<protein>
    <submittedName>
        <fullName evidence="2">Uncharacterized protein</fullName>
    </submittedName>
</protein>
<accession>B3T9U1</accession>
<dbReference type="AlphaFoldDB" id="B3T9U1"/>
<evidence type="ECO:0000256" key="1">
    <source>
        <dbReference type="SAM" id="MobiDB-lite"/>
    </source>
</evidence>
<name>B3T9U1_9ZZZZ</name>
<dbReference type="EMBL" id="EU016649">
    <property type="protein sequence ID" value="ABZ09349.1"/>
    <property type="molecule type" value="Genomic_DNA"/>
</dbReference>
<organism evidence="2">
    <name type="scientific">uncultured marine microorganism HF4000_APKG7H23</name>
    <dbReference type="NCBI Taxonomy" id="455551"/>
    <lineage>
        <taxon>unclassified sequences</taxon>
        <taxon>environmental samples</taxon>
    </lineage>
</organism>
<reference evidence="2" key="1">
    <citation type="journal article" date="2008" name="ISME J.">
        <title>Genomic patterns of recombination, clonal divergence and environment in marine microbial populations.</title>
        <authorList>
            <person name="Konstantinidis K.T."/>
            <person name="Delong E.F."/>
        </authorList>
    </citation>
    <scope>NUCLEOTIDE SEQUENCE</scope>
</reference>
<gene>
    <name evidence="2" type="ORF">ALOHA_HF4000APKG7H23ctg3g15</name>
</gene>
<sequence length="226" mass="24572">MLGRQGLHGFLGPLHHADTVGQHFRDAQLVYFGRVFQTVQVYVVEPHTALVLVHQHEGGAMGVLMHSQPPRDALGEGGLSTAKLAAEEHQVSLLGLGAQPASQLLGLLRAARGQFQLPHEGFAPKALECIRNLLTLSAVSTIPLSPFLARKGVKKRETGKTPVLSRQRGKAPLHSLKAPKMTGLKTFGAKPFMSASAPNPTMRRRAPGHRYRSRSRGQAHRLSPHR</sequence>
<proteinExistence type="predicted"/>
<feature type="region of interest" description="Disordered" evidence="1">
    <location>
        <begin position="189"/>
        <end position="226"/>
    </location>
</feature>
<evidence type="ECO:0000313" key="2">
    <source>
        <dbReference type="EMBL" id="ABZ09349.1"/>
    </source>
</evidence>
<feature type="compositionally biased region" description="Basic residues" evidence="1">
    <location>
        <begin position="202"/>
        <end position="226"/>
    </location>
</feature>